<keyword evidence="3" id="KW-0805">Transcription regulation</keyword>
<evidence type="ECO:0000256" key="1">
    <source>
        <dbReference type="ARBA" id="ARBA00005384"/>
    </source>
</evidence>
<name>A0A0P9UZ27_PSEAV</name>
<dbReference type="PANTHER" id="PTHR46577">
    <property type="entry name" value="HTH-TYPE TRANSCRIPTIONAL REGULATORY PROTEIN GABR"/>
    <property type="match status" value="1"/>
</dbReference>
<dbReference type="SUPFAM" id="SSF46785">
    <property type="entry name" value="Winged helix' DNA-binding domain"/>
    <property type="match status" value="1"/>
</dbReference>
<gene>
    <name evidence="8" type="ORF">ALO35_02581</name>
</gene>
<dbReference type="InterPro" id="IPR000524">
    <property type="entry name" value="Tscrpt_reg_HTH_GntR"/>
</dbReference>
<evidence type="ECO:0000313" key="9">
    <source>
        <dbReference type="Proteomes" id="UP000050265"/>
    </source>
</evidence>
<feature type="domain" description="HTH gntR-type" evidence="7">
    <location>
        <begin position="1"/>
        <end position="69"/>
    </location>
</feature>
<evidence type="ECO:0000259" key="7">
    <source>
        <dbReference type="PROSITE" id="PS50949"/>
    </source>
</evidence>
<dbReference type="InterPro" id="IPR015422">
    <property type="entry name" value="PyrdxlP-dep_Trfase_small"/>
</dbReference>
<dbReference type="GO" id="GO:0030170">
    <property type="term" value="F:pyridoxal phosphate binding"/>
    <property type="evidence" value="ECO:0007669"/>
    <property type="project" value="InterPro"/>
</dbReference>
<dbReference type="CDD" id="cd07377">
    <property type="entry name" value="WHTH_GntR"/>
    <property type="match status" value="1"/>
</dbReference>
<dbReference type="Gene3D" id="1.10.10.10">
    <property type="entry name" value="Winged helix-like DNA-binding domain superfamily/Winged helix DNA-binding domain"/>
    <property type="match status" value="1"/>
</dbReference>
<dbReference type="InterPro" id="IPR051446">
    <property type="entry name" value="HTH_trans_reg/aminotransferase"/>
</dbReference>
<comment type="similarity">
    <text evidence="1">In the C-terminal section; belongs to the class-I pyridoxal-phosphate-dependent aminotransferase family.</text>
</comment>
<dbReference type="Gene3D" id="3.90.1150.10">
    <property type="entry name" value="Aspartate Aminotransferase, domain 1"/>
    <property type="match status" value="1"/>
</dbReference>
<protein>
    <submittedName>
        <fullName evidence="8">Putative aminotransferase</fullName>
    </submittedName>
</protein>
<keyword evidence="8" id="KW-0808">Transferase</keyword>
<evidence type="ECO:0000256" key="4">
    <source>
        <dbReference type="ARBA" id="ARBA00023125"/>
    </source>
</evidence>
<dbReference type="InterPro" id="IPR036390">
    <property type="entry name" value="WH_DNA-bd_sf"/>
</dbReference>
<accession>A0A0P9UZ27</accession>
<dbReference type="AlphaFoldDB" id="A0A0P9UZ27"/>
<dbReference type="GO" id="GO:0003700">
    <property type="term" value="F:DNA-binding transcription factor activity"/>
    <property type="evidence" value="ECO:0007669"/>
    <property type="project" value="InterPro"/>
</dbReference>
<keyword evidence="2" id="KW-0663">Pyridoxal phosphate</keyword>
<sequence>MLRYMALAESLRTQIERGWLRPGERIPSIRELATNHGVSTATAVQACHQLEKEGLILARQRMGFFVCSSTPSVTFKTPSAREPAFISNPALREMRFIDASADVLPLHYARPAAALLPDAAIAAALSRCLRRQRSSALDYSPPQGHGPLRRQIARRYVNLGAQVEAEEIIVTAGAMEAISLALRATTSPGDLVLVESPAYQGILQTLAALNLRVVEFPQDPVGGIHMARLEAILAEEPVRVALVVPNFSNPSGRLLDDATKQQLLSACQRHGTIILEDDVYGELAWDDSRPSPLRRWDLGSNVITCSSFSKFLAPGLRVGWIVGGRWTEELSRAKYFSTIGNTALPQLAISDYLGRHDLERGLRRLRRELAETSLRMRDAISRYWPKETLTSQPRGGLSLWIQLPAGGDAQQLFNTSLDNGIGIAPGPLFSSTGSYGDHLRLTCGLPWDERLAQGMISLGKLVHENVTNNRTSI</sequence>
<dbReference type="InterPro" id="IPR036388">
    <property type="entry name" value="WH-like_DNA-bd_sf"/>
</dbReference>
<dbReference type="PATRIC" id="fig|53707.9.peg.3755"/>
<dbReference type="Gene3D" id="3.40.640.10">
    <property type="entry name" value="Type I PLP-dependent aspartate aminotransferase-like (Major domain)"/>
    <property type="match status" value="1"/>
</dbReference>
<dbReference type="InterPro" id="IPR015421">
    <property type="entry name" value="PyrdxlP-dep_Trfase_major"/>
</dbReference>
<keyword evidence="6" id="KW-0175">Coiled coil</keyword>
<proteinExistence type="inferred from homology"/>
<dbReference type="GO" id="GO:0008483">
    <property type="term" value="F:transaminase activity"/>
    <property type="evidence" value="ECO:0007669"/>
    <property type="project" value="UniProtKB-KW"/>
</dbReference>
<comment type="caution">
    <text evidence="8">The sequence shown here is derived from an EMBL/GenBank/DDBJ whole genome shotgun (WGS) entry which is preliminary data.</text>
</comment>
<organism evidence="8 9">
    <name type="scientific">Pseudomonas amygdali pv. lachrymans</name>
    <name type="common">Pseudomonas syringae pv. lachrymans</name>
    <dbReference type="NCBI Taxonomy" id="53707"/>
    <lineage>
        <taxon>Bacteria</taxon>
        <taxon>Pseudomonadati</taxon>
        <taxon>Pseudomonadota</taxon>
        <taxon>Gammaproteobacteria</taxon>
        <taxon>Pseudomonadales</taxon>
        <taxon>Pseudomonadaceae</taxon>
        <taxon>Pseudomonas</taxon>
        <taxon>Pseudomonas amygdali</taxon>
    </lineage>
</organism>
<evidence type="ECO:0000313" key="8">
    <source>
        <dbReference type="EMBL" id="KPX62346.1"/>
    </source>
</evidence>
<keyword evidence="8" id="KW-0032">Aminotransferase</keyword>
<keyword evidence="5" id="KW-0804">Transcription</keyword>
<dbReference type="GO" id="GO:0003677">
    <property type="term" value="F:DNA binding"/>
    <property type="evidence" value="ECO:0007669"/>
    <property type="project" value="UniProtKB-KW"/>
</dbReference>
<dbReference type="Proteomes" id="UP000050265">
    <property type="component" value="Unassembled WGS sequence"/>
</dbReference>
<dbReference type="SUPFAM" id="SSF53383">
    <property type="entry name" value="PLP-dependent transferases"/>
    <property type="match status" value="1"/>
</dbReference>
<dbReference type="EMBL" id="LJQP01000341">
    <property type="protein sequence ID" value="KPX62346.1"/>
    <property type="molecule type" value="Genomic_DNA"/>
</dbReference>
<dbReference type="SMART" id="SM00345">
    <property type="entry name" value="HTH_GNTR"/>
    <property type="match status" value="1"/>
</dbReference>
<feature type="coiled-coil region" evidence="6">
    <location>
        <begin position="355"/>
        <end position="382"/>
    </location>
</feature>
<evidence type="ECO:0000256" key="2">
    <source>
        <dbReference type="ARBA" id="ARBA00022898"/>
    </source>
</evidence>
<dbReference type="PROSITE" id="PS50949">
    <property type="entry name" value="HTH_GNTR"/>
    <property type="match status" value="1"/>
</dbReference>
<dbReference type="InterPro" id="IPR015424">
    <property type="entry name" value="PyrdxlP-dep_Trfase"/>
</dbReference>
<dbReference type="PANTHER" id="PTHR46577:SF2">
    <property type="entry name" value="TRANSCRIPTIONAL REGULATORY PROTEIN"/>
    <property type="match status" value="1"/>
</dbReference>
<dbReference type="CDD" id="cd00609">
    <property type="entry name" value="AAT_like"/>
    <property type="match status" value="1"/>
</dbReference>
<dbReference type="Pfam" id="PF00392">
    <property type="entry name" value="GntR"/>
    <property type="match status" value="1"/>
</dbReference>
<dbReference type="InterPro" id="IPR004839">
    <property type="entry name" value="Aminotransferase_I/II_large"/>
</dbReference>
<evidence type="ECO:0000256" key="6">
    <source>
        <dbReference type="SAM" id="Coils"/>
    </source>
</evidence>
<dbReference type="Pfam" id="PF00155">
    <property type="entry name" value="Aminotran_1_2"/>
    <property type="match status" value="1"/>
</dbReference>
<evidence type="ECO:0000256" key="3">
    <source>
        <dbReference type="ARBA" id="ARBA00023015"/>
    </source>
</evidence>
<reference evidence="8 9" key="1">
    <citation type="submission" date="2015-09" db="EMBL/GenBank/DDBJ databases">
        <title>Genome announcement of multiple Pseudomonas syringae strains.</title>
        <authorList>
            <person name="Thakur S."/>
            <person name="Wang P.W."/>
            <person name="Gong Y."/>
            <person name="Weir B.S."/>
            <person name="Guttman D.S."/>
        </authorList>
    </citation>
    <scope>NUCLEOTIDE SEQUENCE [LARGE SCALE GENOMIC DNA]</scope>
    <source>
        <strain evidence="8 9">ICMP3507</strain>
    </source>
</reference>
<evidence type="ECO:0000256" key="5">
    <source>
        <dbReference type="ARBA" id="ARBA00023163"/>
    </source>
</evidence>
<keyword evidence="4" id="KW-0238">DNA-binding</keyword>